<feature type="transmembrane region" description="Helical" evidence="1">
    <location>
        <begin position="117"/>
        <end position="138"/>
    </location>
</feature>
<keyword evidence="1" id="KW-1133">Transmembrane helix</keyword>
<dbReference type="PANTHER" id="PTHR23021">
    <property type="entry name" value="SERPENTINE RECEPTOR, CLASS T"/>
    <property type="match status" value="1"/>
</dbReference>
<keyword evidence="2" id="KW-1185">Reference proteome</keyword>
<keyword evidence="1" id="KW-0812">Transmembrane</keyword>
<organism evidence="2 3">
    <name type="scientific">Romanomermis culicivorax</name>
    <name type="common">Nematode worm</name>
    <dbReference type="NCBI Taxonomy" id="13658"/>
    <lineage>
        <taxon>Eukaryota</taxon>
        <taxon>Metazoa</taxon>
        <taxon>Ecdysozoa</taxon>
        <taxon>Nematoda</taxon>
        <taxon>Enoplea</taxon>
        <taxon>Dorylaimia</taxon>
        <taxon>Mermithida</taxon>
        <taxon>Mermithoidea</taxon>
        <taxon>Mermithidae</taxon>
        <taxon>Romanomermis</taxon>
    </lineage>
</organism>
<feature type="transmembrane region" description="Helical" evidence="1">
    <location>
        <begin position="78"/>
        <end position="105"/>
    </location>
</feature>
<dbReference type="InterPro" id="IPR019425">
    <property type="entry name" value="7TM_GPCR_serpentine_rcpt_Srt"/>
</dbReference>
<dbReference type="AlphaFoldDB" id="A0A915HY01"/>
<feature type="transmembrane region" description="Helical" evidence="1">
    <location>
        <begin position="241"/>
        <end position="258"/>
    </location>
</feature>
<feature type="transmembrane region" description="Helical" evidence="1">
    <location>
        <begin position="43"/>
        <end position="66"/>
    </location>
</feature>
<evidence type="ECO:0000256" key="1">
    <source>
        <dbReference type="SAM" id="Phobius"/>
    </source>
</evidence>
<sequence length="281" mass="32190">MVQNHVVKSTFVEQDCRTLIDNMNDTTMNSFPQNKSAGHAEQLIIGLSYVALSLFFLIPYASCIYVMLTNKKLGSPAYYYIVMQISVADILQLIFIGLWSGIFMICPSIAEIHLLNRWIGALGLSAWILYITTANLLAINRINLYSKDETIIGTYTDDENKFFISSLIHTCFHSSTANRIFSKKLTKTYLGAISCYALSWFFTFTMSTDTEFLFAPEYFSWIYGESSYSYVASQFELYTDSANICCMIIWYLCIYGAIRAQWYMTANRASKDDTLCFLRHL</sequence>
<proteinExistence type="predicted"/>
<accession>A0A915HY01</accession>
<reference evidence="3" key="1">
    <citation type="submission" date="2022-11" db="UniProtKB">
        <authorList>
            <consortium name="WormBaseParasite"/>
        </authorList>
    </citation>
    <scope>IDENTIFICATION</scope>
</reference>
<feature type="transmembrane region" description="Helical" evidence="1">
    <location>
        <begin position="188"/>
        <end position="206"/>
    </location>
</feature>
<protein>
    <submittedName>
        <fullName evidence="3">Uncharacterized protein</fullName>
    </submittedName>
</protein>
<dbReference type="WBParaSite" id="nRc.2.0.1.t06705-RA">
    <property type="protein sequence ID" value="nRc.2.0.1.t06705-RA"/>
    <property type="gene ID" value="nRc.2.0.1.g06705"/>
</dbReference>
<dbReference type="SUPFAM" id="SSF81321">
    <property type="entry name" value="Family A G protein-coupled receptor-like"/>
    <property type="match status" value="1"/>
</dbReference>
<evidence type="ECO:0000313" key="2">
    <source>
        <dbReference type="Proteomes" id="UP000887565"/>
    </source>
</evidence>
<name>A0A915HY01_ROMCU</name>
<keyword evidence="1" id="KW-0472">Membrane</keyword>
<evidence type="ECO:0000313" key="3">
    <source>
        <dbReference type="WBParaSite" id="nRc.2.0.1.t06705-RA"/>
    </source>
</evidence>
<dbReference type="Proteomes" id="UP000887565">
    <property type="component" value="Unplaced"/>
</dbReference>